<feature type="compositionally biased region" description="Basic and acidic residues" evidence="2">
    <location>
        <begin position="1"/>
        <end position="10"/>
    </location>
</feature>
<evidence type="ECO:0000313" key="5">
    <source>
        <dbReference type="Proteomes" id="UP000663824"/>
    </source>
</evidence>
<comment type="caution">
    <text evidence="4">The sequence shown here is derived from an EMBL/GenBank/DDBJ whole genome shotgun (WGS) entry which is preliminary data.</text>
</comment>
<feature type="region of interest" description="Disordered" evidence="2">
    <location>
        <begin position="1"/>
        <end position="21"/>
    </location>
</feature>
<dbReference type="InterPro" id="IPR029311">
    <property type="entry name" value="CCDC50_N"/>
</dbReference>
<evidence type="ECO:0000259" key="3">
    <source>
        <dbReference type="Pfam" id="PF15295"/>
    </source>
</evidence>
<dbReference type="Proteomes" id="UP000663824">
    <property type="component" value="Unassembled WGS sequence"/>
</dbReference>
<name>A0A816LD04_9BILA</name>
<dbReference type="PANTHER" id="PTHR22115">
    <property type="entry name" value="C3ORF6 PROTEIN-RELATED"/>
    <property type="match status" value="1"/>
</dbReference>
<dbReference type="Pfam" id="PF15295">
    <property type="entry name" value="CCDC50_N"/>
    <property type="match status" value="1"/>
</dbReference>
<protein>
    <recommendedName>
        <fullName evidence="3">Coiled-coil domain-containing protein</fullName>
    </recommendedName>
</protein>
<keyword evidence="1" id="KW-0175">Coiled coil</keyword>
<dbReference type="EMBL" id="CAJNRE010000641">
    <property type="protein sequence ID" value="CAF1929606.1"/>
    <property type="molecule type" value="Genomic_DNA"/>
</dbReference>
<evidence type="ECO:0000256" key="1">
    <source>
        <dbReference type="ARBA" id="ARBA00023054"/>
    </source>
</evidence>
<gene>
    <name evidence="4" type="ORF">MBJ925_LOCUS3953</name>
</gene>
<organism evidence="4 5">
    <name type="scientific">Rotaria magnacalcarata</name>
    <dbReference type="NCBI Taxonomy" id="392030"/>
    <lineage>
        <taxon>Eukaryota</taxon>
        <taxon>Metazoa</taxon>
        <taxon>Spiralia</taxon>
        <taxon>Gnathifera</taxon>
        <taxon>Rotifera</taxon>
        <taxon>Eurotatoria</taxon>
        <taxon>Bdelloidea</taxon>
        <taxon>Philodinida</taxon>
        <taxon>Philodinidae</taxon>
        <taxon>Rotaria</taxon>
    </lineage>
</organism>
<evidence type="ECO:0000256" key="2">
    <source>
        <dbReference type="SAM" id="MobiDB-lite"/>
    </source>
</evidence>
<dbReference type="PANTHER" id="PTHR22115:SF4">
    <property type="entry name" value="COILED-COIL DOMAIN-CONTAINING PROTEIN"/>
    <property type="match status" value="1"/>
</dbReference>
<dbReference type="AlphaFoldDB" id="A0A816LD04"/>
<sequence>MIKKEKELDMMSKTNDQTKPGHVKQICQHFLTHADSGLAHRLQEEEFAVHFDRNRTHRHESRLSVKTARDVEEEEKKEYFTKQLDFYQQKHKIEENDIALARKLQEEMKIKSNAVDRADYNFHHDSFNDQNPYEEIDDSTAFDDISSDEQLARILQEEEQLLASANVHSHVNPKFR</sequence>
<feature type="domain" description="Coiled-coil" evidence="3">
    <location>
        <begin position="17"/>
        <end position="112"/>
    </location>
</feature>
<accession>A0A816LD04</accession>
<dbReference type="InterPro" id="IPR039303">
    <property type="entry name" value="CCDC50"/>
</dbReference>
<reference evidence="4" key="1">
    <citation type="submission" date="2021-02" db="EMBL/GenBank/DDBJ databases">
        <authorList>
            <person name="Nowell W R."/>
        </authorList>
    </citation>
    <scope>NUCLEOTIDE SEQUENCE</scope>
</reference>
<proteinExistence type="predicted"/>
<evidence type="ECO:0000313" key="4">
    <source>
        <dbReference type="EMBL" id="CAF1929606.1"/>
    </source>
</evidence>